<evidence type="ECO:0000256" key="2">
    <source>
        <dbReference type="SAM" id="Phobius"/>
    </source>
</evidence>
<feature type="transmembrane region" description="Helical" evidence="2">
    <location>
        <begin position="289"/>
        <end position="308"/>
    </location>
</feature>
<gene>
    <name evidence="4" type="ORF">F8377_09135</name>
</gene>
<feature type="transmembrane region" description="Helical" evidence="2">
    <location>
        <begin position="178"/>
        <end position="195"/>
    </location>
</feature>
<organism evidence="4 5">
    <name type="scientific">Corynebacterium zhongnanshanii</name>
    <dbReference type="NCBI Taxonomy" id="2768834"/>
    <lineage>
        <taxon>Bacteria</taxon>
        <taxon>Bacillati</taxon>
        <taxon>Actinomycetota</taxon>
        <taxon>Actinomycetes</taxon>
        <taxon>Mycobacteriales</taxon>
        <taxon>Corynebacteriaceae</taxon>
        <taxon>Corynebacterium</taxon>
    </lineage>
</organism>
<keyword evidence="2" id="KW-0472">Membrane</keyword>
<dbReference type="GO" id="GO:0008237">
    <property type="term" value="F:metallopeptidase activity"/>
    <property type="evidence" value="ECO:0007669"/>
    <property type="project" value="UniProtKB-KW"/>
</dbReference>
<dbReference type="InterPro" id="IPR003675">
    <property type="entry name" value="Rce1/LyrA-like_dom"/>
</dbReference>
<dbReference type="PANTHER" id="PTHR36435:SF1">
    <property type="entry name" value="CAAX AMINO TERMINAL PROTEASE FAMILY PROTEIN"/>
    <property type="match status" value="1"/>
</dbReference>
<feature type="domain" description="CAAX prenyl protease 2/Lysostaphin resistance protein A-like" evidence="3">
    <location>
        <begin position="181"/>
        <end position="270"/>
    </location>
</feature>
<feature type="compositionally biased region" description="Low complexity" evidence="1">
    <location>
        <begin position="357"/>
        <end position="408"/>
    </location>
</feature>
<keyword evidence="4" id="KW-0378">Hydrolase</keyword>
<feature type="transmembrane region" description="Helical" evidence="2">
    <location>
        <begin position="54"/>
        <end position="76"/>
    </location>
</feature>
<protein>
    <submittedName>
        <fullName evidence="4">CPBP family intramembrane metalloprotease</fullName>
    </submittedName>
</protein>
<accession>A0ABQ6VBY3</accession>
<keyword evidence="2" id="KW-1133">Transmembrane helix</keyword>
<keyword evidence="5" id="KW-1185">Reference proteome</keyword>
<comment type="caution">
    <text evidence="4">The sequence shown here is derived from an EMBL/GenBank/DDBJ whole genome shotgun (WGS) entry which is preliminary data.</text>
</comment>
<dbReference type="Pfam" id="PF02517">
    <property type="entry name" value="Rce1-like"/>
    <property type="match status" value="1"/>
</dbReference>
<sequence length="420" mass="45894">MSELNSRAARPDDAAPAVQTAPFHHSAYVETTVPFHRVALLNERYRWWRPVLELLIAAVLYGVLSVLLFVVVYLMMDPSESGSSDDSLLPMDDMSDPVFIFFLLGSLAILIPACWFGIRLGSGRAWGFAWSVAGRVRWRLFWAGLWRMAFVFLGLFLIGRGASIADNGPDAAVLQPQALGLLIVVFTMVPAQAIAEELVFRGVLPQFLGAYVRNPWICYLVPLVLFTVAHDYNWVGLIDITVFAACMALLAHKTGGLELPMALHIANNVMVFSSGVFEVNDVNATEIPWESVLFSSGLTIVLTIFFLWNRQLKEMWEGDRTRVFLPPEHPLAPDEPLVAAPPQSVAGAALVYEPAQQGTRTAAPRGRRTQPPAGAQPAKLPAGAQPAKPAAPGHSAQPEQPAQPQATQSRPLPEQQSSSE</sequence>
<evidence type="ECO:0000259" key="3">
    <source>
        <dbReference type="Pfam" id="PF02517"/>
    </source>
</evidence>
<dbReference type="EMBL" id="WBZJ01000004">
    <property type="protein sequence ID" value="KAB3519159.1"/>
    <property type="molecule type" value="Genomic_DNA"/>
</dbReference>
<feature type="transmembrane region" description="Helical" evidence="2">
    <location>
        <begin position="207"/>
        <end position="228"/>
    </location>
</feature>
<feature type="transmembrane region" description="Helical" evidence="2">
    <location>
        <begin position="98"/>
        <end position="118"/>
    </location>
</feature>
<keyword evidence="2" id="KW-0812">Transmembrane</keyword>
<evidence type="ECO:0000313" key="5">
    <source>
        <dbReference type="Proteomes" id="UP000436181"/>
    </source>
</evidence>
<proteinExistence type="predicted"/>
<name>A0ABQ6VBY3_9CORY</name>
<feature type="transmembrane region" description="Helical" evidence="2">
    <location>
        <begin position="139"/>
        <end position="158"/>
    </location>
</feature>
<evidence type="ECO:0000256" key="1">
    <source>
        <dbReference type="SAM" id="MobiDB-lite"/>
    </source>
</evidence>
<dbReference type="RefSeq" id="WP_151844811.1">
    <property type="nucleotide sequence ID" value="NZ_WBZJ01000004.1"/>
</dbReference>
<dbReference type="InterPro" id="IPR052710">
    <property type="entry name" value="CAAX_protease"/>
</dbReference>
<keyword evidence="4" id="KW-0482">Metalloprotease</keyword>
<keyword evidence="4" id="KW-0645">Protease</keyword>
<evidence type="ECO:0000313" key="4">
    <source>
        <dbReference type="EMBL" id="KAB3519159.1"/>
    </source>
</evidence>
<dbReference type="PANTHER" id="PTHR36435">
    <property type="entry name" value="SLR1288 PROTEIN"/>
    <property type="match status" value="1"/>
</dbReference>
<reference evidence="4 5" key="1">
    <citation type="submission" date="2019-10" db="EMBL/GenBank/DDBJ databases">
        <title>Corynebacterium sp novel species isolated from the respiratory tract of Marmot.</title>
        <authorList>
            <person name="Zhang G."/>
        </authorList>
    </citation>
    <scope>NUCLEOTIDE SEQUENCE [LARGE SCALE GENOMIC DNA]</scope>
    <source>
        <strain evidence="4 5">336</strain>
    </source>
</reference>
<feature type="region of interest" description="Disordered" evidence="1">
    <location>
        <begin position="354"/>
        <end position="420"/>
    </location>
</feature>
<dbReference type="Proteomes" id="UP000436181">
    <property type="component" value="Unassembled WGS sequence"/>
</dbReference>